<dbReference type="AlphaFoldDB" id="A0A0D7BLF0"/>
<reference evidence="2 3" key="1">
    <citation type="journal article" date="2015" name="Fungal Genet. Biol.">
        <title>Evolution of novel wood decay mechanisms in Agaricales revealed by the genome sequences of Fistulina hepatica and Cylindrobasidium torrendii.</title>
        <authorList>
            <person name="Floudas D."/>
            <person name="Held B.W."/>
            <person name="Riley R."/>
            <person name="Nagy L.G."/>
            <person name="Koehler G."/>
            <person name="Ransdell A.S."/>
            <person name="Younus H."/>
            <person name="Chow J."/>
            <person name="Chiniquy J."/>
            <person name="Lipzen A."/>
            <person name="Tritt A."/>
            <person name="Sun H."/>
            <person name="Haridas S."/>
            <person name="LaButti K."/>
            <person name="Ohm R.A."/>
            <person name="Kues U."/>
            <person name="Blanchette R.A."/>
            <person name="Grigoriev I.V."/>
            <person name="Minto R.E."/>
            <person name="Hibbett D.S."/>
        </authorList>
    </citation>
    <scope>NUCLEOTIDE SEQUENCE [LARGE SCALE GENOMIC DNA]</scope>
    <source>
        <strain evidence="2 3">FP15055 ss-10</strain>
    </source>
</reference>
<gene>
    <name evidence="2" type="ORF">CYLTODRAFT_450916</name>
</gene>
<evidence type="ECO:0000256" key="1">
    <source>
        <dbReference type="SAM" id="Phobius"/>
    </source>
</evidence>
<accession>A0A0D7BLF0</accession>
<dbReference type="EMBL" id="KN880456">
    <property type="protein sequence ID" value="KIY71267.1"/>
    <property type="molecule type" value="Genomic_DNA"/>
</dbReference>
<keyword evidence="3" id="KW-1185">Reference proteome</keyword>
<proteinExistence type="predicted"/>
<dbReference type="OrthoDB" id="7961613at2759"/>
<sequence>MPPRIKLSIFDYIQRTVTYSLIGMTGWTLFVGWQYVANQERLAREEANGTAPPTPAS</sequence>
<keyword evidence="1" id="KW-0812">Transmembrane</keyword>
<protein>
    <submittedName>
        <fullName evidence="2">Uncharacterized protein</fullName>
    </submittedName>
</protein>
<name>A0A0D7BLF0_9AGAR</name>
<evidence type="ECO:0000313" key="3">
    <source>
        <dbReference type="Proteomes" id="UP000054007"/>
    </source>
</evidence>
<organism evidence="2 3">
    <name type="scientific">Cylindrobasidium torrendii FP15055 ss-10</name>
    <dbReference type="NCBI Taxonomy" id="1314674"/>
    <lineage>
        <taxon>Eukaryota</taxon>
        <taxon>Fungi</taxon>
        <taxon>Dikarya</taxon>
        <taxon>Basidiomycota</taxon>
        <taxon>Agaricomycotina</taxon>
        <taxon>Agaricomycetes</taxon>
        <taxon>Agaricomycetidae</taxon>
        <taxon>Agaricales</taxon>
        <taxon>Marasmiineae</taxon>
        <taxon>Physalacriaceae</taxon>
        <taxon>Cylindrobasidium</taxon>
    </lineage>
</organism>
<keyword evidence="1" id="KW-0472">Membrane</keyword>
<evidence type="ECO:0000313" key="2">
    <source>
        <dbReference type="EMBL" id="KIY71267.1"/>
    </source>
</evidence>
<dbReference type="Proteomes" id="UP000054007">
    <property type="component" value="Unassembled WGS sequence"/>
</dbReference>
<feature type="transmembrane region" description="Helical" evidence="1">
    <location>
        <begin position="12"/>
        <end position="36"/>
    </location>
</feature>
<keyword evidence="1" id="KW-1133">Transmembrane helix</keyword>